<evidence type="ECO:0008006" key="4">
    <source>
        <dbReference type="Google" id="ProtNLM"/>
    </source>
</evidence>
<dbReference type="GeneID" id="108072531"/>
<keyword evidence="1" id="KW-0812">Transmembrane</keyword>
<sequence>MIHTLLRRHLLSSRRAIVKTQGAPVRSYMPLAGPPRFPMNPAQRLILGVGPLILMMVIPYWALFNMPRWSRMHLGLPPEEEEEEAEPPPENAK</sequence>
<keyword evidence="2" id="KW-1185">Reference proteome</keyword>
<keyword evidence="1" id="KW-1133">Transmembrane helix</keyword>
<evidence type="ECO:0000256" key="1">
    <source>
        <dbReference type="SAM" id="Phobius"/>
    </source>
</evidence>
<organism evidence="2 3">
    <name type="scientific">Drosophila kikkawai</name>
    <name type="common">Fruit fly</name>
    <dbReference type="NCBI Taxonomy" id="30033"/>
    <lineage>
        <taxon>Eukaryota</taxon>
        <taxon>Metazoa</taxon>
        <taxon>Ecdysozoa</taxon>
        <taxon>Arthropoda</taxon>
        <taxon>Hexapoda</taxon>
        <taxon>Insecta</taxon>
        <taxon>Pterygota</taxon>
        <taxon>Neoptera</taxon>
        <taxon>Endopterygota</taxon>
        <taxon>Diptera</taxon>
        <taxon>Brachycera</taxon>
        <taxon>Muscomorpha</taxon>
        <taxon>Ephydroidea</taxon>
        <taxon>Drosophilidae</taxon>
        <taxon>Drosophila</taxon>
        <taxon>Sophophora</taxon>
    </lineage>
</organism>
<keyword evidence="1" id="KW-0472">Membrane</keyword>
<evidence type="ECO:0000313" key="3">
    <source>
        <dbReference type="RefSeq" id="XP_041631850.1"/>
    </source>
</evidence>
<name>A0ABM3C6C8_DROKI</name>
<dbReference type="Proteomes" id="UP001652661">
    <property type="component" value="Chromosome 2L"/>
</dbReference>
<proteinExistence type="predicted"/>
<accession>A0ABM3C6C8</accession>
<protein>
    <recommendedName>
        <fullName evidence="4">Transmembrane protein</fullName>
    </recommendedName>
</protein>
<dbReference type="RefSeq" id="XP_041631850.1">
    <property type="nucleotide sequence ID" value="XM_041775916.2"/>
</dbReference>
<reference evidence="2" key="1">
    <citation type="submission" date="2025-05" db="UniProtKB">
        <authorList>
            <consortium name="RefSeq"/>
        </authorList>
    </citation>
    <scope>NUCLEOTIDE SEQUENCE [LARGE SCALE GENOMIC DNA]</scope>
    <source>
        <strain evidence="2">14028-0561.14</strain>
    </source>
</reference>
<evidence type="ECO:0000313" key="2">
    <source>
        <dbReference type="Proteomes" id="UP001652661"/>
    </source>
</evidence>
<gene>
    <name evidence="3" type="primary">LOC108072531</name>
</gene>
<feature type="transmembrane region" description="Helical" evidence="1">
    <location>
        <begin position="45"/>
        <end position="64"/>
    </location>
</feature>
<reference evidence="3" key="2">
    <citation type="submission" date="2025-08" db="UniProtKB">
        <authorList>
            <consortium name="RefSeq"/>
        </authorList>
    </citation>
    <scope>IDENTIFICATION</scope>
    <source>
        <strain evidence="3">14028-0561.14</strain>
        <tissue evidence="3">Whole fly</tissue>
    </source>
</reference>